<name>A0A0E2Z3T4_9GAMM</name>
<sequence>MTVRQRRFAMVILVVIGVSIATGLGLKAFQENILFFYNPTQIMAGEVPTDTSIRVGGVVVNGSVKRESGNLDVQFDLTDMAQTVTVVYSGLLPDLFREGQGIVAMGKLGPNKVFEASEVLAKHDEEYMPPEVADSLAKTKANTEDKL</sequence>
<feature type="binding site" description="axial binding residue" evidence="13 14">
    <location>
        <position position="127"/>
    </location>
    <ligand>
        <name>heme</name>
        <dbReference type="ChEBI" id="CHEBI:30413"/>
    </ligand>
    <ligandPart>
        <name>Fe</name>
        <dbReference type="ChEBI" id="CHEBI:18248"/>
    </ligandPart>
</feature>
<keyword evidence="4 13" id="KW-0349">Heme</keyword>
<dbReference type="InterPro" id="IPR004329">
    <property type="entry name" value="CcmE"/>
</dbReference>
<keyword evidence="5 13" id="KW-0812">Transmembrane</keyword>
<dbReference type="HOGENOM" id="CLU_079503_1_1_6"/>
<dbReference type="AlphaFoldDB" id="A0A0E2Z3T4"/>
<dbReference type="GO" id="GO:0017003">
    <property type="term" value="P:protein-heme linkage"/>
    <property type="evidence" value="ECO:0007669"/>
    <property type="project" value="UniProtKB-UniRule"/>
</dbReference>
<keyword evidence="3" id="KW-0997">Cell inner membrane</keyword>
<dbReference type="NCBIfam" id="NF009727">
    <property type="entry name" value="PRK13254.1-1"/>
    <property type="match status" value="1"/>
</dbReference>
<dbReference type="SUPFAM" id="SSF82093">
    <property type="entry name" value="Heme chaperone CcmE"/>
    <property type="match status" value="1"/>
</dbReference>
<evidence type="ECO:0000313" key="16">
    <source>
        <dbReference type="Proteomes" id="UP000028839"/>
    </source>
</evidence>
<keyword evidence="9 13" id="KW-1133">Transmembrane helix</keyword>
<accession>A0A0E2Z3T4</accession>
<feature type="binding site" description="covalent" evidence="13 14">
    <location>
        <position position="123"/>
    </location>
    <ligand>
        <name>heme</name>
        <dbReference type="ChEBI" id="CHEBI:30413"/>
    </ligand>
</feature>
<evidence type="ECO:0000256" key="6">
    <source>
        <dbReference type="ARBA" id="ARBA00022723"/>
    </source>
</evidence>
<comment type="subcellular location">
    <subcellularLocation>
        <location evidence="1">Cell inner membrane</location>
    </subcellularLocation>
    <subcellularLocation>
        <location evidence="13">Cell membrane</location>
        <topology evidence="13">Single-pass type II membrane protein</topology>
    </subcellularLocation>
</comment>
<dbReference type="Gene3D" id="2.40.50.140">
    <property type="entry name" value="Nucleic acid-binding proteins"/>
    <property type="match status" value="1"/>
</dbReference>
<dbReference type="NCBIfam" id="NF009729">
    <property type="entry name" value="PRK13254.1-3"/>
    <property type="match status" value="1"/>
</dbReference>
<keyword evidence="6 13" id="KW-0479">Metal-binding</keyword>
<dbReference type="InterPro" id="IPR012340">
    <property type="entry name" value="NA-bd_OB-fold"/>
</dbReference>
<evidence type="ECO:0000256" key="2">
    <source>
        <dbReference type="ARBA" id="ARBA00022475"/>
    </source>
</evidence>
<keyword evidence="8 13" id="KW-0735">Signal-anchor</keyword>
<dbReference type="SMR" id="A0A0E2Z3T4"/>
<keyword evidence="10 13" id="KW-0408">Iron</keyword>
<proteinExistence type="inferred from homology"/>
<dbReference type="Pfam" id="PF03100">
    <property type="entry name" value="CcmE"/>
    <property type="match status" value="1"/>
</dbReference>
<evidence type="ECO:0000256" key="8">
    <source>
        <dbReference type="ARBA" id="ARBA00022968"/>
    </source>
</evidence>
<protein>
    <recommendedName>
        <fullName evidence="13">Cytochrome c-type biogenesis protein CcmE</fullName>
    </recommendedName>
    <alternativeName>
        <fullName evidence="13">Cytochrome c maturation protein E</fullName>
    </alternativeName>
    <alternativeName>
        <fullName evidence="13">Heme chaperone CcmE</fullName>
    </alternativeName>
</protein>
<dbReference type="GO" id="GO:0005886">
    <property type="term" value="C:plasma membrane"/>
    <property type="evidence" value="ECO:0007669"/>
    <property type="project" value="UniProtKB-SubCell"/>
</dbReference>
<dbReference type="HAMAP" id="MF_01959">
    <property type="entry name" value="CcmE"/>
    <property type="match status" value="1"/>
</dbReference>
<keyword evidence="2 13" id="KW-1003">Cell membrane</keyword>
<organism evidence="15 16">
    <name type="scientific">Nitrosococcus oceani C-27</name>
    <dbReference type="NCBI Taxonomy" id="314279"/>
    <lineage>
        <taxon>Bacteria</taxon>
        <taxon>Pseudomonadati</taxon>
        <taxon>Pseudomonadota</taxon>
        <taxon>Gammaproteobacteria</taxon>
        <taxon>Chromatiales</taxon>
        <taxon>Chromatiaceae</taxon>
        <taxon>Nitrosococcus</taxon>
    </lineage>
</organism>
<dbReference type="NCBIfam" id="NF009731">
    <property type="entry name" value="PRK13254.1-5"/>
    <property type="match status" value="1"/>
</dbReference>
<comment type="function">
    <text evidence="12 13">Heme chaperone required for the biogenesis of c-type cytochromes. Transiently binds heme delivered by CcmC and transfers the heme to apo-cytochromes in a process facilitated by CcmF and CcmH.</text>
</comment>
<evidence type="ECO:0000256" key="7">
    <source>
        <dbReference type="ARBA" id="ARBA00022748"/>
    </source>
</evidence>
<reference evidence="15 16" key="1">
    <citation type="submission" date="2014-07" db="EMBL/GenBank/DDBJ databases">
        <title>Comparative analysis of Nitrosococcus oceani genome inventories of strains from Pacific and Atlantic gyres.</title>
        <authorList>
            <person name="Lim C.K."/>
            <person name="Wang L."/>
            <person name="Sayavedra-Soto L.A."/>
            <person name="Klotz M.G."/>
        </authorList>
    </citation>
    <scope>NUCLEOTIDE SEQUENCE [LARGE SCALE GENOMIC DNA]</scope>
    <source>
        <strain evidence="15 16">C-27</strain>
    </source>
</reference>
<dbReference type="PANTHER" id="PTHR34128">
    <property type="entry name" value="CYTOCHROME C-TYPE BIOGENESIS PROTEIN CCME HOMOLOG, MITOCHONDRIAL"/>
    <property type="match status" value="1"/>
</dbReference>
<evidence type="ECO:0000256" key="9">
    <source>
        <dbReference type="ARBA" id="ARBA00022989"/>
    </source>
</evidence>
<evidence type="ECO:0000256" key="4">
    <source>
        <dbReference type="ARBA" id="ARBA00022617"/>
    </source>
</evidence>
<dbReference type="Proteomes" id="UP000028839">
    <property type="component" value="Unassembled WGS sequence"/>
</dbReference>
<evidence type="ECO:0000256" key="10">
    <source>
        <dbReference type="ARBA" id="ARBA00023004"/>
    </source>
</evidence>
<evidence type="ECO:0000256" key="13">
    <source>
        <dbReference type="HAMAP-Rule" id="MF_01959"/>
    </source>
</evidence>
<evidence type="ECO:0000256" key="14">
    <source>
        <dbReference type="PIRSR" id="PIRSR604329-50"/>
    </source>
</evidence>
<feature type="topological domain" description="Extracellular" evidence="13">
    <location>
        <begin position="29"/>
        <end position="147"/>
    </location>
</feature>
<dbReference type="InterPro" id="IPR036127">
    <property type="entry name" value="CcmE-like_sf"/>
</dbReference>
<feature type="topological domain" description="Cytoplasmic" evidence="13">
    <location>
        <begin position="1"/>
        <end position="7"/>
    </location>
</feature>
<comment type="caution">
    <text evidence="15">The sequence shown here is derived from an EMBL/GenBank/DDBJ whole genome shotgun (WGS) entry which is preliminary data.</text>
</comment>
<dbReference type="OrthoDB" id="9793584at2"/>
<evidence type="ECO:0000256" key="3">
    <source>
        <dbReference type="ARBA" id="ARBA00022519"/>
    </source>
</evidence>
<dbReference type="PANTHER" id="PTHR34128:SF2">
    <property type="entry name" value="CYTOCHROME C-TYPE BIOGENESIS PROTEIN CCME HOMOLOG, MITOCHONDRIAL"/>
    <property type="match status" value="1"/>
</dbReference>
<evidence type="ECO:0000256" key="11">
    <source>
        <dbReference type="ARBA" id="ARBA00023136"/>
    </source>
</evidence>
<gene>
    <name evidence="13" type="primary">ccmE</name>
    <name evidence="13" type="synonym">cycJ</name>
    <name evidence="15" type="ORF">IB75_04830</name>
</gene>
<dbReference type="GO" id="GO:0017004">
    <property type="term" value="P:cytochrome complex assembly"/>
    <property type="evidence" value="ECO:0007669"/>
    <property type="project" value="UniProtKB-KW"/>
</dbReference>
<dbReference type="GO" id="GO:0020037">
    <property type="term" value="F:heme binding"/>
    <property type="evidence" value="ECO:0007669"/>
    <property type="project" value="InterPro"/>
</dbReference>
<evidence type="ECO:0000256" key="5">
    <source>
        <dbReference type="ARBA" id="ARBA00022692"/>
    </source>
</evidence>
<evidence type="ECO:0000256" key="12">
    <source>
        <dbReference type="ARBA" id="ARBA00056663"/>
    </source>
</evidence>
<dbReference type="FunFam" id="2.40.50.140:FF:000104">
    <property type="entry name" value="Cytochrome c-type biogenesis protein CcmE"/>
    <property type="match status" value="1"/>
</dbReference>
<keyword evidence="7 13" id="KW-0201">Cytochrome c-type biogenesis</keyword>
<dbReference type="EMBL" id="JPGN01000027">
    <property type="protein sequence ID" value="KFI20149.1"/>
    <property type="molecule type" value="Genomic_DNA"/>
</dbReference>
<comment type="similarity">
    <text evidence="13">Belongs to the CcmE/CycJ family.</text>
</comment>
<evidence type="ECO:0000256" key="1">
    <source>
        <dbReference type="ARBA" id="ARBA00004533"/>
    </source>
</evidence>
<evidence type="ECO:0000313" key="15">
    <source>
        <dbReference type="EMBL" id="KFI20149.1"/>
    </source>
</evidence>
<keyword evidence="11 13" id="KW-0472">Membrane</keyword>
<dbReference type="GO" id="GO:0046872">
    <property type="term" value="F:metal ion binding"/>
    <property type="evidence" value="ECO:0007669"/>
    <property type="project" value="UniProtKB-KW"/>
</dbReference>